<gene>
    <name evidence="2" type="ORF">OCBIM_22014840mg</name>
</gene>
<proteinExistence type="predicted"/>
<dbReference type="AlphaFoldDB" id="A0A0L8IDS4"/>
<evidence type="ECO:0000256" key="1">
    <source>
        <dbReference type="SAM" id="MobiDB-lite"/>
    </source>
</evidence>
<organism evidence="2">
    <name type="scientific">Octopus bimaculoides</name>
    <name type="common">California two-spotted octopus</name>
    <dbReference type="NCBI Taxonomy" id="37653"/>
    <lineage>
        <taxon>Eukaryota</taxon>
        <taxon>Metazoa</taxon>
        <taxon>Spiralia</taxon>
        <taxon>Lophotrochozoa</taxon>
        <taxon>Mollusca</taxon>
        <taxon>Cephalopoda</taxon>
        <taxon>Coleoidea</taxon>
        <taxon>Octopodiformes</taxon>
        <taxon>Octopoda</taxon>
        <taxon>Incirrata</taxon>
        <taxon>Octopodidae</taxon>
        <taxon>Octopus</taxon>
    </lineage>
</organism>
<reference evidence="2" key="1">
    <citation type="submission" date="2015-07" db="EMBL/GenBank/DDBJ databases">
        <title>MeaNS - Measles Nucleotide Surveillance Program.</title>
        <authorList>
            <person name="Tran T."/>
            <person name="Druce J."/>
        </authorList>
    </citation>
    <scope>NUCLEOTIDE SEQUENCE</scope>
    <source>
        <strain evidence="2">UCB-OBI-ISO-001</strain>
        <tissue evidence="2">Gonad</tissue>
    </source>
</reference>
<accession>A0A0L8IDS4</accession>
<name>A0A0L8IDS4_OCTBM</name>
<dbReference type="EMBL" id="KQ415935">
    <property type="protein sequence ID" value="KOF99574.1"/>
    <property type="molecule type" value="Genomic_DNA"/>
</dbReference>
<feature type="compositionally biased region" description="Polar residues" evidence="1">
    <location>
        <begin position="1"/>
        <end position="22"/>
    </location>
</feature>
<protein>
    <submittedName>
        <fullName evidence="2">Uncharacterized protein</fullName>
    </submittedName>
</protein>
<sequence length="90" mass="10184">MDVQPTQPSEGSLPSNALSSAGVSKAKKLNATNNRQEILTMKHCVFSIFRKFNVFIHEMLVRSFWYSKLTLTSKNLLSDGSPTFLRLTYN</sequence>
<feature type="region of interest" description="Disordered" evidence="1">
    <location>
        <begin position="1"/>
        <end position="24"/>
    </location>
</feature>
<evidence type="ECO:0000313" key="2">
    <source>
        <dbReference type="EMBL" id="KOF99574.1"/>
    </source>
</evidence>